<gene>
    <name evidence="2" type="ORF">Val02_81970</name>
</gene>
<keyword evidence="1" id="KW-0472">Membrane</keyword>
<dbReference type="AlphaFoldDB" id="A0A8J4DVC7"/>
<feature type="transmembrane region" description="Helical" evidence="1">
    <location>
        <begin position="6"/>
        <end position="36"/>
    </location>
</feature>
<protein>
    <submittedName>
        <fullName evidence="2">Uncharacterized protein</fullName>
    </submittedName>
</protein>
<accession>A0A8J4DVC7</accession>
<keyword evidence="3" id="KW-1185">Reference proteome</keyword>
<comment type="caution">
    <text evidence="2">The sequence shown here is derived from an EMBL/GenBank/DDBJ whole genome shotgun (WGS) entry which is preliminary data.</text>
</comment>
<keyword evidence="1" id="KW-0812">Transmembrane</keyword>
<evidence type="ECO:0000313" key="2">
    <source>
        <dbReference type="EMBL" id="GIJ51311.1"/>
    </source>
</evidence>
<sequence length="71" mass="7518">MNDIMQWAGFVLLVAAAAYLSPAAALAVAGVILVAVGNLRSARRRPPGRVRFTDRLVRVIAAYRAADGGRP</sequence>
<evidence type="ECO:0000256" key="1">
    <source>
        <dbReference type="SAM" id="Phobius"/>
    </source>
</evidence>
<reference evidence="2" key="1">
    <citation type="submission" date="2021-01" db="EMBL/GenBank/DDBJ databases">
        <title>Whole genome shotgun sequence of Virgisporangium aliadipatigenens NBRC 105644.</title>
        <authorList>
            <person name="Komaki H."/>
            <person name="Tamura T."/>
        </authorList>
    </citation>
    <scope>NUCLEOTIDE SEQUENCE</scope>
    <source>
        <strain evidence="2">NBRC 105644</strain>
    </source>
</reference>
<evidence type="ECO:0000313" key="3">
    <source>
        <dbReference type="Proteomes" id="UP000619260"/>
    </source>
</evidence>
<dbReference type="EMBL" id="BOPF01000046">
    <property type="protein sequence ID" value="GIJ51311.1"/>
    <property type="molecule type" value="Genomic_DNA"/>
</dbReference>
<proteinExistence type="predicted"/>
<name>A0A8J4DVC7_9ACTN</name>
<organism evidence="2 3">
    <name type="scientific">Virgisporangium aliadipatigenens</name>
    <dbReference type="NCBI Taxonomy" id="741659"/>
    <lineage>
        <taxon>Bacteria</taxon>
        <taxon>Bacillati</taxon>
        <taxon>Actinomycetota</taxon>
        <taxon>Actinomycetes</taxon>
        <taxon>Micromonosporales</taxon>
        <taxon>Micromonosporaceae</taxon>
        <taxon>Virgisporangium</taxon>
    </lineage>
</organism>
<dbReference type="Proteomes" id="UP000619260">
    <property type="component" value="Unassembled WGS sequence"/>
</dbReference>
<dbReference type="RefSeq" id="WP_203904716.1">
    <property type="nucleotide sequence ID" value="NZ_BOPF01000046.1"/>
</dbReference>
<keyword evidence="1" id="KW-1133">Transmembrane helix</keyword>